<gene>
    <name evidence="7" type="ORF">MNB_SV-12-1898</name>
</gene>
<evidence type="ECO:0000313" key="7">
    <source>
        <dbReference type="EMBL" id="SFV53955.1"/>
    </source>
</evidence>
<dbReference type="EMBL" id="FPHE01000050">
    <property type="protein sequence ID" value="SFV53955.1"/>
    <property type="molecule type" value="Genomic_DNA"/>
</dbReference>
<accession>A0A1W1BKD4</accession>
<dbReference type="PANTHER" id="PTHR41533">
    <property type="entry name" value="L,D-TRANSPEPTIDASE HI_1667-RELATED"/>
    <property type="match status" value="1"/>
</dbReference>
<dbReference type="Gene3D" id="1.10.101.10">
    <property type="entry name" value="PGBD-like superfamily/PGBD"/>
    <property type="match status" value="1"/>
</dbReference>
<protein>
    <recommendedName>
        <fullName evidence="6">L,D-TPase catalytic domain-containing protein</fullName>
    </recommendedName>
</protein>
<dbReference type="InterPro" id="IPR038063">
    <property type="entry name" value="Transpep_catalytic_dom"/>
</dbReference>
<dbReference type="GO" id="GO:0009252">
    <property type="term" value="P:peptidoglycan biosynthetic process"/>
    <property type="evidence" value="ECO:0007669"/>
    <property type="project" value="UniProtKB-UniPathway"/>
</dbReference>
<dbReference type="PROSITE" id="PS52029">
    <property type="entry name" value="LD_TPASE"/>
    <property type="match status" value="1"/>
</dbReference>
<dbReference type="InterPro" id="IPR052905">
    <property type="entry name" value="LD-transpeptidase_YkuD-like"/>
</dbReference>
<dbReference type="GO" id="GO:0016740">
    <property type="term" value="F:transferase activity"/>
    <property type="evidence" value="ECO:0007669"/>
    <property type="project" value="UniProtKB-KW"/>
</dbReference>
<dbReference type="AlphaFoldDB" id="A0A1W1BKD4"/>
<keyword evidence="2" id="KW-0808">Transferase</keyword>
<keyword evidence="3" id="KW-0133">Cell shape</keyword>
<reference evidence="7" key="1">
    <citation type="submission" date="2016-10" db="EMBL/GenBank/DDBJ databases">
        <authorList>
            <person name="de Groot N.N."/>
        </authorList>
    </citation>
    <scope>NUCLEOTIDE SEQUENCE</scope>
</reference>
<organism evidence="7">
    <name type="scientific">hydrothermal vent metagenome</name>
    <dbReference type="NCBI Taxonomy" id="652676"/>
    <lineage>
        <taxon>unclassified sequences</taxon>
        <taxon>metagenomes</taxon>
        <taxon>ecological metagenomes</taxon>
    </lineage>
</organism>
<proteinExistence type="predicted"/>
<dbReference type="InterPro" id="IPR036366">
    <property type="entry name" value="PGBDSf"/>
</dbReference>
<name>A0A1W1BKD4_9ZZZZ</name>
<dbReference type="InterPro" id="IPR036365">
    <property type="entry name" value="PGBD-like_sf"/>
</dbReference>
<dbReference type="SUPFAM" id="SSF141523">
    <property type="entry name" value="L,D-transpeptidase catalytic domain-like"/>
    <property type="match status" value="1"/>
</dbReference>
<evidence type="ECO:0000256" key="2">
    <source>
        <dbReference type="ARBA" id="ARBA00022679"/>
    </source>
</evidence>
<dbReference type="InterPro" id="IPR002477">
    <property type="entry name" value="Peptidoglycan-bd-like"/>
</dbReference>
<evidence type="ECO:0000256" key="4">
    <source>
        <dbReference type="ARBA" id="ARBA00022984"/>
    </source>
</evidence>
<dbReference type="Pfam" id="PF01471">
    <property type="entry name" value="PG_binding_1"/>
    <property type="match status" value="1"/>
</dbReference>
<evidence type="ECO:0000259" key="6">
    <source>
        <dbReference type="PROSITE" id="PS52029"/>
    </source>
</evidence>
<dbReference type="Pfam" id="PF03734">
    <property type="entry name" value="YkuD"/>
    <property type="match status" value="1"/>
</dbReference>
<dbReference type="GO" id="GO:0008360">
    <property type="term" value="P:regulation of cell shape"/>
    <property type="evidence" value="ECO:0007669"/>
    <property type="project" value="UniProtKB-KW"/>
</dbReference>
<dbReference type="UniPathway" id="UPA00219"/>
<dbReference type="CDD" id="cd16913">
    <property type="entry name" value="YkuD_like"/>
    <property type="match status" value="1"/>
</dbReference>
<dbReference type="SUPFAM" id="SSF47090">
    <property type="entry name" value="PGBD-like"/>
    <property type="match status" value="1"/>
</dbReference>
<feature type="domain" description="L,D-TPase catalytic" evidence="6">
    <location>
        <begin position="335"/>
        <end position="514"/>
    </location>
</feature>
<dbReference type="InterPro" id="IPR005490">
    <property type="entry name" value="LD_TPept_cat_dom"/>
</dbReference>
<evidence type="ECO:0000256" key="5">
    <source>
        <dbReference type="ARBA" id="ARBA00023316"/>
    </source>
</evidence>
<comment type="pathway">
    <text evidence="1">Cell wall biogenesis; peptidoglycan biosynthesis.</text>
</comment>
<evidence type="ECO:0000256" key="3">
    <source>
        <dbReference type="ARBA" id="ARBA00022960"/>
    </source>
</evidence>
<dbReference type="Pfam" id="PF20142">
    <property type="entry name" value="Scaffold"/>
    <property type="match status" value="1"/>
</dbReference>
<dbReference type="PANTHER" id="PTHR41533:SF2">
    <property type="entry name" value="BLR7131 PROTEIN"/>
    <property type="match status" value="1"/>
</dbReference>
<dbReference type="InterPro" id="IPR045380">
    <property type="entry name" value="LD_TPept_scaffold_dom"/>
</dbReference>
<keyword evidence="5" id="KW-0961">Cell wall biogenesis/degradation</keyword>
<dbReference type="GO" id="GO:0071555">
    <property type="term" value="P:cell wall organization"/>
    <property type="evidence" value="ECO:0007669"/>
    <property type="project" value="UniProtKB-KW"/>
</dbReference>
<evidence type="ECO:0000256" key="1">
    <source>
        <dbReference type="ARBA" id="ARBA00004752"/>
    </source>
</evidence>
<dbReference type="Gene3D" id="2.40.440.10">
    <property type="entry name" value="L,D-transpeptidase catalytic domain-like"/>
    <property type="match status" value="1"/>
</dbReference>
<keyword evidence="4" id="KW-0573">Peptidoglycan synthesis</keyword>
<sequence length="569" mass="66860">MLAVVIEAMTVTSIKKFDSINNPFELLSSKSESYHKDVSLSEIEYGEKVTKGLMRLVVNDESTIFKNIANKEFIQDIYKRHNYVPFWFTSRGPKAKALEDFFKTIGSDIILDKNGNIFKRYQYLKDKLKNSNNRTIEQELILDIQLSSLYKSYLKFHIYGSIQWWDFKKQLKWLRSRKIAADWVTYTPKYDITELMMHYPLSKAVQATTPSSFGYREMLNELRRLKRIQQQGGWKKIPNSSQLRYGKSGKTVQGLINRLRSSGDYTCSVGDGDNSYGPCLKKAVKRFQKRHGLYPSGKLNNYTRKKMNISVDWKIKKVLLNLDRIKRLPNQPEDRYIMVNIPDFRLYYMENGREKLSMRVIVGDDEHHTPIFSNKVSFIVLNPYWIMPDSIVKNEMIPKMLKDPNFLQDRGYEVRTSYSTKRPPIDTTKVDWSKVLRYGQTKRYKFMQPPGPKNALGKIKFKFPNQFAVYIHDTPNKKLFRKGRRAFSHGCIRIAQPNALLSTFASHERSVNYNYSQRILRGTNSTQLNLSQPVPIHIVYLTAWINSDGLLHYRNDVYHYDRKQKRTIQ</sequence>